<sequence length="708" mass="79686">MAPRLDNLAADRLTVWKLLTPPHIESIEDEDSFDKTIQDFEFPRPKSKQAFQGNGTVQALRLAKKLSTYWENCPEEGHLHILVQVPFVVLSNLPENAILEKLPRDSPKLPYADEITFTVPSAKGFLSLTRSDISTDDVDLATGEPPSYLHDFIESLNDQRVISPNATGSPMLREHLQDSFDTHFREGTNSEDLPTVTNSEIGLYLHILSSTQMLAKKNFRQQKEGHTGAAFLYDVAGEFECLAGEIGKASFQTTWSFPLLAAPVDESGKRRQYGPRSDLRLELRGFPHCIIEVSSHDDGPLANQIDLNRMILQGSCLARLGNALRKKEFKKEPVVISAIFIDSELVAHEYLMYQPVLGDNKVLYHEKTFELSDPKGAFEFIFRLYNLISRTIKDSEKLDESLVYGLKELKAIYPYNKYPALTTEHLNDGGSDGGTGGSRKRRRSEKGNAEGKNDALKDISVYETLEDAGYQITEEEDDTVLGRLSFGIRMAISRDGAPIVLKFLDDDTDDDGTDELKILQYLSKFKSPLNHAIELHGVVDLTIGRMIALPCRIPLDFYLHSRHPPRSAESLQTQLLEGVAFLHEHKIAHLDLKPGNMVVDSEHDRYSPRLSIIDFGLSVFVEDEETMIEGYCGTRTWTAPEVGKWDEPDTKYSPILADRWACGQMVDYLEGQVGNRGMCWRDIDGMKGAGWLNVGQRTRWMCYGSGFV</sequence>
<evidence type="ECO:0000256" key="1">
    <source>
        <dbReference type="SAM" id="MobiDB-lite"/>
    </source>
</evidence>
<dbReference type="PANTHER" id="PTHR24347">
    <property type="entry name" value="SERINE/THREONINE-PROTEIN KINASE"/>
    <property type="match status" value="1"/>
</dbReference>
<dbReference type="PROSITE" id="PS50011">
    <property type="entry name" value="PROTEIN_KINASE_DOM"/>
    <property type="match status" value="1"/>
</dbReference>
<dbReference type="PROSITE" id="PS00108">
    <property type="entry name" value="PROTEIN_KINASE_ST"/>
    <property type="match status" value="1"/>
</dbReference>
<evidence type="ECO:0000313" key="4">
    <source>
        <dbReference type="Proteomes" id="UP001203297"/>
    </source>
</evidence>
<feature type="region of interest" description="Disordered" evidence="1">
    <location>
        <begin position="424"/>
        <end position="452"/>
    </location>
</feature>
<protein>
    <recommendedName>
        <fullName evidence="2">Protein kinase domain-containing protein</fullName>
    </recommendedName>
</protein>
<dbReference type="Pfam" id="PF00069">
    <property type="entry name" value="Pkinase"/>
    <property type="match status" value="1"/>
</dbReference>
<dbReference type="InterPro" id="IPR000719">
    <property type="entry name" value="Prot_kinase_dom"/>
</dbReference>
<keyword evidence="4" id="KW-1185">Reference proteome</keyword>
<reference evidence="3" key="1">
    <citation type="journal article" date="2022" name="New Phytol.">
        <title>Evolutionary transition to the ectomycorrhizal habit in the genomes of a hyperdiverse lineage of mushroom-forming fungi.</title>
        <authorList>
            <person name="Looney B."/>
            <person name="Miyauchi S."/>
            <person name="Morin E."/>
            <person name="Drula E."/>
            <person name="Courty P.E."/>
            <person name="Kohler A."/>
            <person name="Kuo A."/>
            <person name="LaButti K."/>
            <person name="Pangilinan J."/>
            <person name="Lipzen A."/>
            <person name="Riley R."/>
            <person name="Andreopoulos W."/>
            <person name="He G."/>
            <person name="Johnson J."/>
            <person name="Nolan M."/>
            <person name="Tritt A."/>
            <person name="Barry K.W."/>
            <person name="Grigoriev I.V."/>
            <person name="Nagy L.G."/>
            <person name="Hibbett D."/>
            <person name="Henrissat B."/>
            <person name="Matheny P.B."/>
            <person name="Labbe J."/>
            <person name="Martin F.M."/>
        </authorList>
    </citation>
    <scope>NUCLEOTIDE SEQUENCE</scope>
    <source>
        <strain evidence="3">BPL690</strain>
    </source>
</reference>
<organism evidence="3 4">
    <name type="scientific">Multifurca ochricompacta</name>
    <dbReference type="NCBI Taxonomy" id="376703"/>
    <lineage>
        <taxon>Eukaryota</taxon>
        <taxon>Fungi</taxon>
        <taxon>Dikarya</taxon>
        <taxon>Basidiomycota</taxon>
        <taxon>Agaricomycotina</taxon>
        <taxon>Agaricomycetes</taxon>
        <taxon>Russulales</taxon>
        <taxon>Russulaceae</taxon>
        <taxon>Multifurca</taxon>
    </lineage>
</organism>
<proteinExistence type="predicted"/>
<evidence type="ECO:0000259" key="2">
    <source>
        <dbReference type="PROSITE" id="PS50011"/>
    </source>
</evidence>
<dbReference type="SMART" id="SM00220">
    <property type="entry name" value="S_TKc"/>
    <property type="match status" value="1"/>
</dbReference>
<dbReference type="Gene3D" id="1.10.510.10">
    <property type="entry name" value="Transferase(Phosphotransferase) domain 1"/>
    <property type="match status" value="1"/>
</dbReference>
<comment type="caution">
    <text evidence="3">The sequence shown here is derived from an EMBL/GenBank/DDBJ whole genome shotgun (WGS) entry which is preliminary data.</text>
</comment>
<dbReference type="GO" id="GO:0005524">
    <property type="term" value="F:ATP binding"/>
    <property type="evidence" value="ECO:0007669"/>
    <property type="project" value="InterPro"/>
</dbReference>
<gene>
    <name evidence="3" type="ORF">B0F90DRAFT_1919954</name>
</gene>
<dbReference type="GO" id="GO:0004672">
    <property type="term" value="F:protein kinase activity"/>
    <property type="evidence" value="ECO:0007669"/>
    <property type="project" value="InterPro"/>
</dbReference>
<accession>A0AAD4LWT0</accession>
<dbReference type="InterPro" id="IPR011009">
    <property type="entry name" value="Kinase-like_dom_sf"/>
</dbReference>
<dbReference type="Proteomes" id="UP001203297">
    <property type="component" value="Unassembled WGS sequence"/>
</dbReference>
<dbReference type="SUPFAM" id="SSF56112">
    <property type="entry name" value="Protein kinase-like (PK-like)"/>
    <property type="match status" value="1"/>
</dbReference>
<dbReference type="AlphaFoldDB" id="A0AAD4LWT0"/>
<dbReference type="InterPro" id="IPR008271">
    <property type="entry name" value="Ser/Thr_kinase_AS"/>
</dbReference>
<evidence type="ECO:0000313" key="3">
    <source>
        <dbReference type="EMBL" id="KAI0293658.1"/>
    </source>
</evidence>
<feature type="domain" description="Protein kinase" evidence="2">
    <location>
        <begin position="475"/>
        <end position="708"/>
    </location>
</feature>
<name>A0AAD4LWT0_9AGAM</name>
<dbReference type="EMBL" id="WTXG01000092">
    <property type="protein sequence ID" value="KAI0293658.1"/>
    <property type="molecule type" value="Genomic_DNA"/>
</dbReference>